<dbReference type="SUPFAM" id="SSF52374">
    <property type="entry name" value="Nucleotidylyl transferase"/>
    <property type="match status" value="1"/>
</dbReference>
<dbReference type="GO" id="GO:0005634">
    <property type="term" value="C:nucleus"/>
    <property type="evidence" value="ECO:0007669"/>
    <property type="project" value="UniProtKB-SubCell"/>
</dbReference>
<feature type="region of interest" description="Disordered" evidence="15">
    <location>
        <begin position="873"/>
        <end position="913"/>
    </location>
</feature>
<evidence type="ECO:0000256" key="5">
    <source>
        <dbReference type="ARBA" id="ARBA00012835"/>
    </source>
</evidence>
<evidence type="ECO:0000313" key="17">
    <source>
        <dbReference type="EMBL" id="KAH3664129.1"/>
    </source>
</evidence>
<evidence type="ECO:0000313" key="18">
    <source>
        <dbReference type="Proteomes" id="UP000769157"/>
    </source>
</evidence>
<dbReference type="Pfam" id="PF00749">
    <property type="entry name" value="tRNA-synt_1c"/>
    <property type="match status" value="1"/>
</dbReference>
<dbReference type="InterPro" id="IPR008925">
    <property type="entry name" value="aa_tRNA-synth_I_cd-bd_sf"/>
</dbReference>
<dbReference type="FunFam" id="3.40.50.10190:FF:000001">
    <property type="entry name" value="Replication factor C subunit 1"/>
    <property type="match status" value="1"/>
</dbReference>
<dbReference type="Gene3D" id="1.10.10.350">
    <property type="match status" value="1"/>
</dbReference>
<evidence type="ECO:0000256" key="6">
    <source>
        <dbReference type="ARBA" id="ARBA00022598"/>
    </source>
</evidence>
<dbReference type="GO" id="GO:0000049">
    <property type="term" value="F:tRNA binding"/>
    <property type="evidence" value="ECO:0007669"/>
    <property type="project" value="InterPro"/>
</dbReference>
<dbReference type="InterPro" id="IPR027417">
    <property type="entry name" value="P-loop_NTPase"/>
</dbReference>
<dbReference type="FunFam" id="1.10.8.60:FF:000021">
    <property type="entry name" value="Replication factor C subunit 1"/>
    <property type="match status" value="1"/>
</dbReference>
<feature type="region of interest" description="Disordered" evidence="15">
    <location>
        <begin position="1410"/>
        <end position="1463"/>
    </location>
</feature>
<dbReference type="EC" id="6.1.1.17" evidence="5"/>
<dbReference type="Pfam" id="PF00004">
    <property type="entry name" value="AAA"/>
    <property type="match status" value="1"/>
</dbReference>
<reference evidence="17" key="2">
    <citation type="submission" date="2021-01" db="EMBL/GenBank/DDBJ databases">
        <authorList>
            <person name="Schikora-Tamarit M.A."/>
        </authorList>
    </citation>
    <scope>NUCLEOTIDE SEQUENCE</scope>
    <source>
        <strain evidence="17">CBS6075</strain>
    </source>
</reference>
<dbReference type="FunFam" id="3.40.50.620:FF:000045">
    <property type="entry name" value="Glutamate--tRNA ligase, mitochondrial"/>
    <property type="match status" value="1"/>
</dbReference>
<evidence type="ECO:0000256" key="15">
    <source>
        <dbReference type="SAM" id="MobiDB-lite"/>
    </source>
</evidence>
<dbReference type="Pfam" id="PF19269">
    <property type="entry name" value="Anticodon_2"/>
    <property type="match status" value="1"/>
</dbReference>
<protein>
    <recommendedName>
        <fullName evidence="14">Glutamate--tRNA ligase, mitochondrial</fullName>
        <ecNumber evidence="5">6.1.1.17</ecNumber>
    </recommendedName>
    <alternativeName>
        <fullName evidence="13">Glutamyl-tRNA synthetase</fullName>
    </alternativeName>
</protein>
<feature type="compositionally biased region" description="Basic residues" evidence="15">
    <location>
        <begin position="1454"/>
        <end position="1463"/>
    </location>
</feature>
<dbReference type="InterPro" id="IPR033910">
    <property type="entry name" value="GluRS_core"/>
</dbReference>
<evidence type="ECO:0000256" key="13">
    <source>
        <dbReference type="ARBA" id="ARBA00030865"/>
    </source>
</evidence>
<evidence type="ECO:0000256" key="11">
    <source>
        <dbReference type="ARBA" id="ARBA00023146"/>
    </source>
</evidence>
<evidence type="ECO:0000256" key="12">
    <source>
        <dbReference type="ARBA" id="ARBA00023242"/>
    </source>
</evidence>
<keyword evidence="10" id="KW-0648">Protein biosynthesis</keyword>
<sequence length="1463" mass="164550">MDWSCSAVLDEMERILSEEALDDAASDPVVGVSETASSRYEMLGVRGFHSYARRLGPSTRFSLRKKTQTKIEGQKSENAPVRTRFAPSPTGFLHLGSLRTALYNYLYARATNGQFLIRLEDTDQNRLVQGAEENLYQTLDWLGLKVDEGPQVGGPYSPYRQSDRKEIYSEHIKILLDKGLAYRCFCSKSRLDGLRDSARLLKPPTTVSYDRNCLKHYTKEESDAKAANNEQFTVRFVSPEKYPEFTDLLHGTINWQPQVNQFDRRYEDPVLMKSDGLPTYHFANVVDDRLMKITHVIRGEEWLASTPKHIALYEAFGWPAPKFVHIPLLTTVENKKLSKRSGDIDIMSLKKQGYLSEALINFSVLFGWSPKRDKGKKSNEKYDLKTLEETFSLDGLTVGNAKVDFRKLSYFNKLYLQEKLEDPAYREKVALEAHEKLADRYAVSLAYVSKVIDKAGGSLVTLDMLYSDQFEFYFAAPEYTKDGLAKVLAPEHNELVTLLAQESDFTNLDEVVARVLAKLPELKKKVVYQTIRYAISADKPGTNLPVMIDILGNDEVVSRIKALDQTDSTWSLVNGMSWMEIFGGAGNASFGAIDIFSCSNCNAADALGSTDIPITSCQNKNKRLNQTPANVPEKKQKTEQNTVKTRDQSQPEPIVIDSDDDVVIPHKKQQKIDFGESDNEFEPVKKEITPSPKKSPKKTPTPRKPKTTKAESAGNHEGDTAQDILKTIPDADPKYLTVDPETENMSFFQLKARTADAPAPSGDRLLPEGRPNCLNGLTVVFTGILPTIDRDECVRIASKYGAKVTKSISGKTSLVVIGHDAGPKKVKVIKEKKIKCIDEDGFVELLRKMPSDGGSGEAAQAAMAKKLEEEKKAIEDAEREEEQERKRQQKLKQERSSQPSQPQRPSDKPDSEKLWTVKYAPTDIKQICGNKGNLETLQSWLENWFDNAKRGFTGSGINGFRAVLISGPPGIGKTTAATLVAKSLGYDVIEKNASDVRSKKLLNEQLKSSLSNSSVVGYFNQLKTHDANNRKIVMIMDEVDGMSSGDHGGGAQLSQFCRVTETPLILICNDKSLPKMRTFDKTCFDMTWRKPTSKEMKSRLMTIAHREGLKLDPNIVDQLVSATNNDIRQIINIMSTVARTQKSLSYDNSEEITKSWQKEVVLKPFDIVLKLLSGASYGPNARYNLNEKINFYFNDMDFTPLMIHENYRSTAPAKLNRYSGNQRNLAHLELLEEASDAISQSDLVSQLIRGSEQQWSLAPFHGVISSIIPGSKVAGNMVGRTAFTSWLGQNSKKMKYDRLLQELQYHSSIKTKTNNQELRLNYLPLMIKRLSDPLIKRGSEGIDEILSFMDEYYLTKEDWDALMEFGVGPKGRMEQRLKSIPTAVKSGFTRKYNSYTHPTVIYKTGDSVTKNTRTAAPKPDLDDVVDDDMKDSPDDEDAQDDDQDIKKDKLIKEVKRKPTKKRK</sequence>
<dbReference type="InterPro" id="IPR003959">
    <property type="entry name" value="ATPase_AAA_core"/>
</dbReference>
<organism evidence="17 18">
    <name type="scientific">Ogataea philodendri</name>
    <dbReference type="NCBI Taxonomy" id="1378263"/>
    <lineage>
        <taxon>Eukaryota</taxon>
        <taxon>Fungi</taxon>
        <taxon>Dikarya</taxon>
        <taxon>Ascomycota</taxon>
        <taxon>Saccharomycotina</taxon>
        <taxon>Pichiomycetes</taxon>
        <taxon>Pichiales</taxon>
        <taxon>Pichiaceae</taxon>
        <taxon>Ogataea</taxon>
    </lineage>
</organism>
<dbReference type="PANTHER" id="PTHR43311">
    <property type="entry name" value="GLUTAMATE--TRNA LIGASE"/>
    <property type="match status" value="1"/>
</dbReference>
<dbReference type="GeneID" id="70236808"/>
<feature type="compositionally biased region" description="Acidic residues" evidence="15">
    <location>
        <begin position="1422"/>
        <end position="1443"/>
    </location>
</feature>
<dbReference type="InterPro" id="IPR049940">
    <property type="entry name" value="GluQ/Sye"/>
</dbReference>
<dbReference type="Pfam" id="PF00533">
    <property type="entry name" value="BRCT"/>
    <property type="match status" value="1"/>
</dbReference>
<feature type="compositionally biased region" description="Basic and acidic residues" evidence="15">
    <location>
        <begin position="632"/>
        <end position="649"/>
    </location>
</feature>
<dbReference type="InterPro" id="IPR045462">
    <property type="entry name" value="aa-tRNA-synth_I_cd-bd"/>
</dbReference>
<dbReference type="GO" id="GO:0004818">
    <property type="term" value="F:glutamate-tRNA ligase activity"/>
    <property type="evidence" value="ECO:0007669"/>
    <property type="project" value="UniProtKB-EC"/>
</dbReference>
<keyword evidence="12" id="KW-0539">Nucleus</keyword>
<dbReference type="InterPro" id="IPR020751">
    <property type="entry name" value="aa-tRNA-synth_I_codon-bd_sub2"/>
</dbReference>
<evidence type="ECO:0000259" key="16">
    <source>
        <dbReference type="PROSITE" id="PS50172"/>
    </source>
</evidence>
<dbReference type="GO" id="GO:0016887">
    <property type="term" value="F:ATP hydrolysis activity"/>
    <property type="evidence" value="ECO:0007669"/>
    <property type="project" value="InterPro"/>
</dbReference>
<evidence type="ECO:0000256" key="3">
    <source>
        <dbReference type="ARBA" id="ARBA00006116"/>
    </source>
</evidence>
<dbReference type="InterPro" id="IPR036420">
    <property type="entry name" value="BRCT_dom_sf"/>
</dbReference>
<proteinExistence type="inferred from homology"/>
<dbReference type="GO" id="GO:0003689">
    <property type="term" value="F:DNA clamp loader activity"/>
    <property type="evidence" value="ECO:0007669"/>
    <property type="project" value="InterPro"/>
</dbReference>
<dbReference type="SUPFAM" id="SSF52540">
    <property type="entry name" value="P-loop containing nucleoside triphosphate hydrolases"/>
    <property type="match status" value="1"/>
</dbReference>
<dbReference type="GO" id="GO:0005739">
    <property type="term" value="C:mitochondrion"/>
    <property type="evidence" value="ECO:0007669"/>
    <property type="project" value="UniProtKB-SubCell"/>
</dbReference>
<dbReference type="GO" id="GO:0008270">
    <property type="term" value="F:zinc ion binding"/>
    <property type="evidence" value="ECO:0007669"/>
    <property type="project" value="InterPro"/>
</dbReference>
<dbReference type="SUPFAM" id="SSF48019">
    <property type="entry name" value="post-AAA+ oligomerization domain-like"/>
    <property type="match status" value="1"/>
</dbReference>
<dbReference type="InterPro" id="IPR047854">
    <property type="entry name" value="RFC_lid"/>
</dbReference>
<dbReference type="SMART" id="SM00292">
    <property type="entry name" value="BRCT"/>
    <property type="match status" value="1"/>
</dbReference>
<dbReference type="Gene3D" id="1.10.8.60">
    <property type="match status" value="1"/>
</dbReference>
<dbReference type="OrthoDB" id="446168at2759"/>
<keyword evidence="6" id="KW-0436">Ligase</keyword>
<accession>A0A9P8T3F5</accession>
<evidence type="ECO:0000256" key="2">
    <source>
        <dbReference type="ARBA" id="ARBA00004173"/>
    </source>
</evidence>
<dbReference type="GO" id="GO:0006271">
    <property type="term" value="P:DNA strand elongation involved in DNA replication"/>
    <property type="evidence" value="ECO:0007669"/>
    <property type="project" value="UniProtKB-ARBA"/>
</dbReference>
<dbReference type="RefSeq" id="XP_046060409.1">
    <property type="nucleotide sequence ID" value="XM_046205965.1"/>
</dbReference>
<comment type="similarity">
    <text evidence="3">Belongs to the activator 1 large subunit family.</text>
</comment>
<dbReference type="GO" id="GO:0005524">
    <property type="term" value="F:ATP binding"/>
    <property type="evidence" value="ECO:0007669"/>
    <property type="project" value="UniProtKB-KW"/>
</dbReference>
<dbReference type="GO" id="GO:0005663">
    <property type="term" value="C:DNA replication factor C complex"/>
    <property type="evidence" value="ECO:0007669"/>
    <property type="project" value="InterPro"/>
</dbReference>
<dbReference type="SUPFAM" id="SSF52113">
    <property type="entry name" value="BRCT domain"/>
    <property type="match status" value="1"/>
</dbReference>
<dbReference type="Gene3D" id="3.40.50.620">
    <property type="entry name" value="HUPs"/>
    <property type="match status" value="1"/>
</dbReference>
<evidence type="ECO:0000256" key="1">
    <source>
        <dbReference type="ARBA" id="ARBA00004123"/>
    </source>
</evidence>
<evidence type="ECO:0000256" key="10">
    <source>
        <dbReference type="ARBA" id="ARBA00022917"/>
    </source>
</evidence>
<feature type="compositionally biased region" description="Basic and acidic residues" evidence="15">
    <location>
        <begin position="1444"/>
        <end position="1453"/>
    </location>
</feature>
<evidence type="ECO:0000256" key="9">
    <source>
        <dbReference type="ARBA" id="ARBA00022840"/>
    </source>
</evidence>
<dbReference type="Gene3D" id="3.40.50.10190">
    <property type="entry name" value="BRCT domain"/>
    <property type="match status" value="1"/>
</dbReference>
<evidence type="ECO:0000256" key="4">
    <source>
        <dbReference type="ARBA" id="ARBA00007894"/>
    </source>
</evidence>
<comment type="similarity">
    <text evidence="4">Belongs to the class-I aminoacyl-tRNA synthetase family. Glutamate--tRNA ligase type 1 subfamily.</text>
</comment>
<dbReference type="Pfam" id="PF25361">
    <property type="entry name" value="AAA_lid_RFC1"/>
    <property type="match status" value="1"/>
</dbReference>
<feature type="domain" description="BRCT" evidence="16">
    <location>
        <begin position="769"/>
        <end position="848"/>
    </location>
</feature>
<dbReference type="CDD" id="cd00009">
    <property type="entry name" value="AAA"/>
    <property type="match status" value="1"/>
</dbReference>
<comment type="subcellular location">
    <subcellularLocation>
        <location evidence="2">Mitochondrion</location>
    </subcellularLocation>
    <subcellularLocation>
        <location evidence="1">Nucleus</location>
    </subcellularLocation>
</comment>
<evidence type="ECO:0000256" key="8">
    <source>
        <dbReference type="ARBA" id="ARBA00022741"/>
    </source>
</evidence>
<dbReference type="InterPro" id="IPR003593">
    <property type="entry name" value="AAA+_ATPase"/>
</dbReference>
<feature type="compositionally biased region" description="Basic and acidic residues" evidence="15">
    <location>
        <begin position="873"/>
        <end position="895"/>
    </location>
</feature>
<dbReference type="InterPro" id="IPR004527">
    <property type="entry name" value="Glu-tRNA-ligase_bac/mito"/>
</dbReference>
<dbReference type="Pfam" id="PF08519">
    <property type="entry name" value="RFC1"/>
    <property type="match status" value="1"/>
</dbReference>
<dbReference type="PANTHER" id="PTHR43311:SF2">
    <property type="entry name" value="GLUTAMATE--TRNA LIGASE, MITOCHONDRIAL-RELATED"/>
    <property type="match status" value="1"/>
</dbReference>
<dbReference type="HAMAP" id="MF_00022">
    <property type="entry name" value="Glu_tRNA_synth_type1"/>
    <property type="match status" value="1"/>
</dbReference>
<dbReference type="Gene3D" id="3.40.50.300">
    <property type="entry name" value="P-loop containing nucleotide triphosphate hydrolases"/>
    <property type="match status" value="1"/>
</dbReference>
<dbReference type="InterPro" id="IPR008921">
    <property type="entry name" value="DNA_pol3_clamp-load_cplx_C"/>
</dbReference>
<gene>
    <name evidence="17" type="ORF">OGAPHI_004843</name>
</gene>
<keyword evidence="9" id="KW-0067">ATP-binding</keyword>
<dbReference type="InterPro" id="IPR020058">
    <property type="entry name" value="Glu/Gln-tRNA-synth_Ib_cat-dom"/>
</dbReference>
<dbReference type="InterPro" id="IPR001357">
    <property type="entry name" value="BRCT_dom"/>
</dbReference>
<keyword evidence="7" id="KW-0235">DNA replication</keyword>
<dbReference type="CDD" id="cd18140">
    <property type="entry name" value="HLD_clamp_RFC"/>
    <property type="match status" value="1"/>
</dbReference>
<dbReference type="InterPro" id="IPR014729">
    <property type="entry name" value="Rossmann-like_a/b/a_fold"/>
</dbReference>
<dbReference type="PRINTS" id="PR00987">
    <property type="entry name" value="TRNASYNTHGLU"/>
</dbReference>
<dbReference type="InterPro" id="IPR000924">
    <property type="entry name" value="Glu/Gln-tRNA-synth"/>
</dbReference>
<feature type="compositionally biased region" description="Basic residues" evidence="15">
    <location>
        <begin position="694"/>
        <end position="707"/>
    </location>
</feature>
<dbReference type="GO" id="GO:0006424">
    <property type="term" value="P:glutamyl-tRNA aminoacylation"/>
    <property type="evidence" value="ECO:0007669"/>
    <property type="project" value="InterPro"/>
</dbReference>
<reference evidence="17" key="1">
    <citation type="journal article" date="2021" name="Open Biol.">
        <title>Shared evolutionary footprints suggest mitochondrial oxidative damage underlies multiple complex I losses in fungi.</title>
        <authorList>
            <person name="Schikora-Tamarit M.A."/>
            <person name="Marcet-Houben M."/>
            <person name="Nosek J."/>
            <person name="Gabaldon T."/>
        </authorList>
    </citation>
    <scope>NUCLEOTIDE SEQUENCE</scope>
    <source>
        <strain evidence="17">CBS6075</strain>
    </source>
</reference>
<dbReference type="CDD" id="cd00808">
    <property type="entry name" value="GluRS_core"/>
    <property type="match status" value="1"/>
</dbReference>
<dbReference type="FunFam" id="3.40.50.300:FF:000395">
    <property type="entry name" value="Replication factor C subunit 1"/>
    <property type="match status" value="1"/>
</dbReference>
<feature type="region of interest" description="Disordered" evidence="15">
    <location>
        <begin position="624"/>
        <end position="725"/>
    </location>
</feature>
<evidence type="ECO:0000256" key="7">
    <source>
        <dbReference type="ARBA" id="ARBA00022705"/>
    </source>
</evidence>
<comment type="caution">
    <text evidence="17">The sequence shown here is derived from an EMBL/GenBank/DDBJ whole genome shotgun (WGS) entry which is preliminary data.</text>
</comment>
<keyword evidence="18" id="KW-1185">Reference proteome</keyword>
<keyword evidence="11" id="KW-0030">Aminoacyl-tRNA synthetase</keyword>
<dbReference type="NCBIfam" id="TIGR00464">
    <property type="entry name" value="gltX_bact"/>
    <property type="match status" value="1"/>
</dbReference>
<dbReference type="GO" id="GO:0003677">
    <property type="term" value="F:DNA binding"/>
    <property type="evidence" value="ECO:0007669"/>
    <property type="project" value="InterPro"/>
</dbReference>
<dbReference type="SUPFAM" id="SSF48163">
    <property type="entry name" value="An anticodon-binding domain of class I aminoacyl-tRNA synthetases"/>
    <property type="match status" value="1"/>
</dbReference>
<dbReference type="Proteomes" id="UP000769157">
    <property type="component" value="Unassembled WGS sequence"/>
</dbReference>
<name>A0A9P8T3F5_9ASCO</name>
<keyword evidence="8" id="KW-0547">Nucleotide-binding</keyword>
<dbReference type="SMART" id="SM00382">
    <property type="entry name" value="AAA"/>
    <property type="match status" value="1"/>
</dbReference>
<dbReference type="EMBL" id="JAEUBE010000352">
    <property type="protein sequence ID" value="KAH3664129.1"/>
    <property type="molecule type" value="Genomic_DNA"/>
</dbReference>
<evidence type="ECO:0000256" key="14">
    <source>
        <dbReference type="ARBA" id="ARBA00072917"/>
    </source>
</evidence>
<dbReference type="InterPro" id="IPR013725">
    <property type="entry name" value="DNA_replication_fac_RFC1_C"/>
</dbReference>
<dbReference type="Gene3D" id="1.20.272.10">
    <property type="match status" value="1"/>
</dbReference>
<dbReference type="PROSITE" id="PS50172">
    <property type="entry name" value="BRCT"/>
    <property type="match status" value="1"/>
</dbReference>